<dbReference type="EMBL" id="KN823143">
    <property type="protein sequence ID" value="KIO21286.1"/>
    <property type="molecule type" value="Genomic_DNA"/>
</dbReference>
<dbReference type="HOGENOM" id="CLU_518946_0_0_1"/>
<evidence type="ECO:0000313" key="2">
    <source>
        <dbReference type="Proteomes" id="UP000054248"/>
    </source>
</evidence>
<name>A0A0C3Q9K3_9AGAM</name>
<sequence>MSVKLRLMNISTLPLGARPLRHFICPTLTPDSVPSWLKEQAVGTLTVVPQPSHGTTTKTTTESWDPTKCHPISNLPVEILSRVLLFSFSLCDFVQMPTSHAVAHVCVLWRAIITETPDFWTTISNISTESEIRVKLSKSSNAGIDIFYCECKRLAARMKAYPFLKLVAPHIERWSSICTEGPALKFQEALRSFPNVQSTHLPCWTMKRQVSSFTNRVSLKDLPSNIVDIRLEGLTPTCNSSTNYSLVSLELCGSLGQDHDLLFTTLTWTLTACPNIKVLRLGPLSPRQSGTRLILSAASRDRVSVPAPCLQHPELRGAHSALFSRLLKNLVMPNLSKLFLHSTNWVAASLGSDAGGRSLLQATLDNAGCSSLTVSVGRATTLEWIKIHGETGGSRLLEVELLKKASGVLGNVYGLNTVTIPVQLRVVGSPSGFLFPLLQKTPTASHLWYRPHLDSGWKTLALTAGDLNNLPSQWEHTLGSATSPVSAFIKDCYVWYSVEMRYGDPLRERRLRALEYDFDTTKPGH</sequence>
<protein>
    <submittedName>
        <fullName evidence="1">Uncharacterized protein</fullName>
    </submittedName>
</protein>
<evidence type="ECO:0000313" key="1">
    <source>
        <dbReference type="EMBL" id="KIO21286.1"/>
    </source>
</evidence>
<accession>A0A0C3Q9K3</accession>
<dbReference type="Proteomes" id="UP000054248">
    <property type="component" value="Unassembled WGS sequence"/>
</dbReference>
<keyword evidence="2" id="KW-1185">Reference proteome</keyword>
<gene>
    <name evidence="1" type="ORF">M407DRAFT_29112</name>
</gene>
<dbReference type="OrthoDB" id="3222877at2759"/>
<proteinExistence type="predicted"/>
<dbReference type="AlphaFoldDB" id="A0A0C3Q9K3"/>
<reference evidence="2" key="2">
    <citation type="submission" date="2015-01" db="EMBL/GenBank/DDBJ databases">
        <title>Evolutionary Origins and Diversification of the Mycorrhizal Mutualists.</title>
        <authorList>
            <consortium name="DOE Joint Genome Institute"/>
            <consortium name="Mycorrhizal Genomics Consortium"/>
            <person name="Kohler A."/>
            <person name="Kuo A."/>
            <person name="Nagy L.G."/>
            <person name="Floudas D."/>
            <person name="Copeland A."/>
            <person name="Barry K.W."/>
            <person name="Cichocki N."/>
            <person name="Veneault-Fourrey C."/>
            <person name="LaButti K."/>
            <person name="Lindquist E.A."/>
            <person name="Lipzen A."/>
            <person name="Lundell T."/>
            <person name="Morin E."/>
            <person name="Murat C."/>
            <person name="Riley R."/>
            <person name="Ohm R."/>
            <person name="Sun H."/>
            <person name="Tunlid A."/>
            <person name="Henrissat B."/>
            <person name="Grigoriev I.V."/>
            <person name="Hibbett D.S."/>
            <person name="Martin F."/>
        </authorList>
    </citation>
    <scope>NUCLEOTIDE SEQUENCE [LARGE SCALE GENOMIC DNA]</scope>
    <source>
        <strain evidence="2">MUT 4182</strain>
    </source>
</reference>
<organism evidence="1 2">
    <name type="scientific">Tulasnella calospora MUT 4182</name>
    <dbReference type="NCBI Taxonomy" id="1051891"/>
    <lineage>
        <taxon>Eukaryota</taxon>
        <taxon>Fungi</taxon>
        <taxon>Dikarya</taxon>
        <taxon>Basidiomycota</taxon>
        <taxon>Agaricomycotina</taxon>
        <taxon>Agaricomycetes</taxon>
        <taxon>Cantharellales</taxon>
        <taxon>Tulasnellaceae</taxon>
        <taxon>Tulasnella</taxon>
    </lineage>
</organism>
<reference evidence="1 2" key="1">
    <citation type="submission" date="2014-04" db="EMBL/GenBank/DDBJ databases">
        <authorList>
            <consortium name="DOE Joint Genome Institute"/>
            <person name="Kuo A."/>
            <person name="Girlanda M."/>
            <person name="Perotto S."/>
            <person name="Kohler A."/>
            <person name="Nagy L.G."/>
            <person name="Floudas D."/>
            <person name="Copeland A."/>
            <person name="Barry K.W."/>
            <person name="Cichocki N."/>
            <person name="Veneault-Fourrey C."/>
            <person name="LaButti K."/>
            <person name="Lindquist E.A."/>
            <person name="Lipzen A."/>
            <person name="Lundell T."/>
            <person name="Morin E."/>
            <person name="Murat C."/>
            <person name="Sun H."/>
            <person name="Tunlid A."/>
            <person name="Henrissat B."/>
            <person name="Grigoriev I.V."/>
            <person name="Hibbett D.S."/>
            <person name="Martin F."/>
            <person name="Nordberg H.P."/>
            <person name="Cantor M.N."/>
            <person name="Hua S.X."/>
        </authorList>
    </citation>
    <scope>NUCLEOTIDE SEQUENCE [LARGE SCALE GENOMIC DNA]</scope>
    <source>
        <strain evidence="1 2">MUT 4182</strain>
    </source>
</reference>